<dbReference type="Proteomes" id="UP000005240">
    <property type="component" value="Unassembled WGS sequence"/>
</dbReference>
<feature type="chain" id="PRO_5008110646" description="Secreted protein" evidence="1">
    <location>
        <begin position="27"/>
        <end position="194"/>
    </location>
</feature>
<proteinExistence type="predicted"/>
<evidence type="ECO:0000313" key="3">
    <source>
        <dbReference type="EnsemblFungi" id="PTTG_25283-t43_1-p1"/>
    </source>
</evidence>
<sequence>MLPKMFIKALLTLATTLTVLVSSSSGLSTCGDWYNKTLATGKKIQARAVLIKREPIKDRGRIKGKASPIQTAFLLPGLGACGKKYQNEDKGACLWNGENMKSPRPKGLSPGWLTGANTKNCHRELFINRKDVRAELRVVDGCSLADQKPLTIEEGCSTIYVTRLTFIELGGDPAAGRMQIDDWDFKEATRYPPA</sequence>
<keyword evidence="4" id="KW-1185">Reference proteome</keyword>
<protein>
    <recommendedName>
        <fullName evidence="5">Secreted protein</fullName>
    </recommendedName>
</protein>
<keyword evidence="1" id="KW-0732">Signal</keyword>
<evidence type="ECO:0000256" key="1">
    <source>
        <dbReference type="SAM" id="SignalP"/>
    </source>
</evidence>
<dbReference type="VEuPathDB" id="FungiDB:PTTG_25283"/>
<evidence type="ECO:0000313" key="4">
    <source>
        <dbReference type="Proteomes" id="UP000005240"/>
    </source>
</evidence>
<accession>A0A180H4P1</accession>
<reference evidence="2" key="1">
    <citation type="submission" date="2009-11" db="EMBL/GenBank/DDBJ databases">
        <authorList>
            <consortium name="The Broad Institute Genome Sequencing Platform"/>
            <person name="Ward D."/>
            <person name="Feldgarden M."/>
            <person name="Earl A."/>
            <person name="Young S.K."/>
            <person name="Zeng Q."/>
            <person name="Koehrsen M."/>
            <person name="Alvarado L."/>
            <person name="Berlin A."/>
            <person name="Bochicchio J."/>
            <person name="Borenstein D."/>
            <person name="Chapman S.B."/>
            <person name="Chen Z."/>
            <person name="Engels R."/>
            <person name="Freedman E."/>
            <person name="Gellesch M."/>
            <person name="Goldberg J."/>
            <person name="Griggs A."/>
            <person name="Gujja S."/>
            <person name="Heilman E."/>
            <person name="Heiman D."/>
            <person name="Hepburn T."/>
            <person name="Howarth C."/>
            <person name="Jen D."/>
            <person name="Larson L."/>
            <person name="Lewis B."/>
            <person name="Mehta T."/>
            <person name="Park D."/>
            <person name="Pearson M."/>
            <person name="Roberts A."/>
            <person name="Saif S."/>
            <person name="Shea T."/>
            <person name="Shenoy N."/>
            <person name="Sisk P."/>
            <person name="Stolte C."/>
            <person name="Sykes S."/>
            <person name="Thomson T."/>
            <person name="Walk T."/>
            <person name="White J."/>
            <person name="Yandava C."/>
            <person name="Izard J."/>
            <person name="Baranova O.V."/>
            <person name="Blanton J.M."/>
            <person name="Tanner A.C."/>
            <person name="Dewhirst F.E."/>
            <person name="Haas B."/>
            <person name="Nusbaum C."/>
            <person name="Birren B."/>
        </authorList>
    </citation>
    <scope>NUCLEOTIDE SEQUENCE [LARGE SCALE GENOMIC DNA]</scope>
    <source>
        <strain evidence="2">1-1 BBBD Race 1</strain>
    </source>
</reference>
<evidence type="ECO:0000313" key="2">
    <source>
        <dbReference type="EMBL" id="OAV99754.1"/>
    </source>
</evidence>
<evidence type="ECO:0008006" key="5">
    <source>
        <dbReference type="Google" id="ProtNLM"/>
    </source>
</evidence>
<feature type="signal peptide" evidence="1">
    <location>
        <begin position="1"/>
        <end position="26"/>
    </location>
</feature>
<organism evidence="2">
    <name type="scientific">Puccinia triticina (isolate 1-1 / race 1 (BBBD))</name>
    <name type="common">Brown leaf rust fungus</name>
    <dbReference type="NCBI Taxonomy" id="630390"/>
    <lineage>
        <taxon>Eukaryota</taxon>
        <taxon>Fungi</taxon>
        <taxon>Dikarya</taxon>
        <taxon>Basidiomycota</taxon>
        <taxon>Pucciniomycotina</taxon>
        <taxon>Pucciniomycetes</taxon>
        <taxon>Pucciniales</taxon>
        <taxon>Pucciniaceae</taxon>
        <taxon>Puccinia</taxon>
    </lineage>
</organism>
<reference evidence="3 4" key="3">
    <citation type="journal article" date="2017" name="G3 (Bethesda)">
        <title>Comparative analysis highlights variable genome content of wheat rusts and divergence of the mating loci.</title>
        <authorList>
            <person name="Cuomo C.A."/>
            <person name="Bakkeren G."/>
            <person name="Khalil H.B."/>
            <person name="Panwar V."/>
            <person name="Joly D."/>
            <person name="Linning R."/>
            <person name="Sakthikumar S."/>
            <person name="Song X."/>
            <person name="Adiconis X."/>
            <person name="Fan L."/>
            <person name="Goldberg J.M."/>
            <person name="Levin J.Z."/>
            <person name="Young S."/>
            <person name="Zeng Q."/>
            <person name="Anikster Y."/>
            <person name="Bruce M."/>
            <person name="Wang M."/>
            <person name="Yin C."/>
            <person name="McCallum B."/>
            <person name="Szabo L.J."/>
            <person name="Hulbert S."/>
            <person name="Chen X."/>
            <person name="Fellers J.P."/>
        </authorList>
    </citation>
    <scope>NUCLEOTIDE SEQUENCE</scope>
    <source>
        <strain evidence="3">isolate 1-1 / race 1 (BBBD)</strain>
        <strain evidence="4">Isolate 1-1 / race 1 (BBBD)</strain>
    </source>
</reference>
<gene>
    <name evidence="2" type="ORF">PTTG_25283</name>
</gene>
<dbReference type="EnsemblFungi" id="PTTG_25283-t43_1">
    <property type="protein sequence ID" value="PTTG_25283-t43_1-p1"/>
    <property type="gene ID" value="PTTG_25283"/>
</dbReference>
<name>A0A180H4P1_PUCT1</name>
<dbReference type="OrthoDB" id="3361140at2759"/>
<dbReference type="AlphaFoldDB" id="A0A180H4P1"/>
<dbReference type="EMBL" id="ADAS02000002">
    <property type="protein sequence ID" value="OAV99754.1"/>
    <property type="molecule type" value="Genomic_DNA"/>
</dbReference>
<reference evidence="3" key="4">
    <citation type="submission" date="2025-05" db="UniProtKB">
        <authorList>
            <consortium name="EnsemblFungi"/>
        </authorList>
    </citation>
    <scope>IDENTIFICATION</scope>
    <source>
        <strain evidence="3">isolate 1-1 / race 1 (BBBD)</strain>
    </source>
</reference>
<reference evidence="2" key="2">
    <citation type="submission" date="2016-05" db="EMBL/GenBank/DDBJ databases">
        <title>Comparative analysis highlights variable genome content of wheat rusts and divergence of the mating loci.</title>
        <authorList>
            <person name="Cuomo C.A."/>
            <person name="Bakkeren G."/>
            <person name="Szabo L."/>
            <person name="Khalil H."/>
            <person name="Joly D."/>
            <person name="Goldberg J."/>
            <person name="Young S."/>
            <person name="Zeng Q."/>
            <person name="Fellers J."/>
        </authorList>
    </citation>
    <scope>NUCLEOTIDE SEQUENCE [LARGE SCALE GENOMIC DNA]</scope>
    <source>
        <strain evidence="2">1-1 BBBD Race 1</strain>
    </source>
</reference>